<dbReference type="InterPro" id="IPR014729">
    <property type="entry name" value="Rossmann-like_a/b/a_fold"/>
</dbReference>
<dbReference type="NCBIfam" id="TIGR00467">
    <property type="entry name" value="lysS_arch"/>
    <property type="match status" value="1"/>
</dbReference>
<evidence type="ECO:0000256" key="2">
    <source>
        <dbReference type="ARBA" id="ARBA00005594"/>
    </source>
</evidence>
<dbReference type="OrthoDB" id="9803151at2"/>
<dbReference type="PROSITE" id="PS00178">
    <property type="entry name" value="AA_TRNA_LIGASE_I"/>
    <property type="match status" value="1"/>
</dbReference>
<feature type="short sequence motif" description="'HIGH' region" evidence="10">
    <location>
        <begin position="44"/>
        <end position="52"/>
    </location>
</feature>
<evidence type="ECO:0000256" key="4">
    <source>
        <dbReference type="ARBA" id="ARBA00022598"/>
    </source>
</evidence>
<dbReference type="PANTHER" id="PTHR37940:SF1">
    <property type="entry name" value="LYSINE--TRNA LIGASE"/>
    <property type="match status" value="1"/>
</dbReference>
<keyword evidence="5 10" id="KW-0547">Nucleotide-binding</keyword>
<comment type="catalytic activity">
    <reaction evidence="9 10">
        <text>tRNA(Lys) + L-lysine + ATP = L-lysyl-tRNA(Lys) + AMP + diphosphate</text>
        <dbReference type="Rhea" id="RHEA:20792"/>
        <dbReference type="Rhea" id="RHEA-COMP:9696"/>
        <dbReference type="Rhea" id="RHEA-COMP:9697"/>
        <dbReference type="ChEBI" id="CHEBI:30616"/>
        <dbReference type="ChEBI" id="CHEBI:32551"/>
        <dbReference type="ChEBI" id="CHEBI:33019"/>
        <dbReference type="ChEBI" id="CHEBI:78442"/>
        <dbReference type="ChEBI" id="CHEBI:78529"/>
        <dbReference type="ChEBI" id="CHEBI:456215"/>
        <dbReference type="EC" id="6.1.1.6"/>
    </reaction>
</comment>
<keyword evidence="6 10" id="KW-0067">ATP-binding</keyword>
<reference evidence="11 12" key="1">
    <citation type="submission" date="2015-04" db="EMBL/GenBank/DDBJ databases">
        <authorList>
            <person name="Syromyatnikov M.Y."/>
            <person name="Popov V.N."/>
        </authorList>
    </citation>
    <scope>NUCLEOTIDE SEQUENCE [LARGE SCALE GENOMIC DNA]</scope>
    <source>
        <strain evidence="11 12">CECT 5292</strain>
    </source>
</reference>
<evidence type="ECO:0000256" key="9">
    <source>
        <dbReference type="ARBA" id="ARBA00048573"/>
    </source>
</evidence>
<dbReference type="STRING" id="282199.GCA_001049735_01603"/>
<dbReference type="EC" id="6.1.1.6" evidence="10"/>
<dbReference type="RefSeq" id="WP_048598963.1">
    <property type="nucleotide sequence ID" value="NZ_CBFHGK010000019.1"/>
</dbReference>
<dbReference type="PANTHER" id="PTHR37940">
    <property type="entry name" value="LYSINE--TRNA LIGASE"/>
    <property type="match status" value="1"/>
</dbReference>
<dbReference type="Gene3D" id="1.10.10.350">
    <property type="match status" value="1"/>
</dbReference>
<dbReference type="Gene3D" id="3.40.50.620">
    <property type="entry name" value="HUPs"/>
    <property type="match status" value="2"/>
</dbReference>
<dbReference type="SUPFAM" id="SSF52374">
    <property type="entry name" value="Nucleotidylyl transferase"/>
    <property type="match status" value="1"/>
</dbReference>
<dbReference type="InterPro" id="IPR002904">
    <property type="entry name" value="Lys-tRNA-ligase"/>
</dbReference>
<evidence type="ECO:0000256" key="8">
    <source>
        <dbReference type="ARBA" id="ARBA00023146"/>
    </source>
</evidence>
<sequence length="548" mass="61177">MSLSRDEAQQSKAWPFEEARRVLKRLKGKDPEKGYVLFQTGYGPSGLPHLGTFGEVARTTMVRRAFEVLCDIPTTLICFSDDMDGFRKVPTNVPMQEELLQDLNLPLTKVRDPFGCHEGFAQHNNARLCDFLDGFGFEYEFASSTDYYTGGKFDEALMTALERFDKIQEIMLPTLGEERRATYSCFLPVSPKTGHVLQVPTLERNVAKGTIVYEEPDGERIEVPVTGGNVKMQWKPDWAMRWAALGVDYEMSGKDLIDSVVQSGKICRALGAPAPESLSYELFNDELGQKISKSKGNGLSMEEWLTYAAPESLSYFMYQKPKTAKRLYFDVIPKMVDEYHQQLRGYEDQDAKQKLANPIFHIHGETAPKSDMVVPFSMLLNLAAVANAEGKEQLWGFIQRYAPEASAETHPDLDAAAGYAVAYYNDFVKPEKTYRAPTDQERVALADMAAALRDPALARQMIETKNAAMGKDDPVAELDYSSAEDLQSIVFAVGKNHGFEPLRDWFGAIYEVLLGATQGPRFGGFIALYGVDETANLIDEALEGGLIN</sequence>
<keyword evidence="3 10" id="KW-0963">Cytoplasm</keyword>
<protein>
    <recommendedName>
        <fullName evidence="10">Lysine--tRNA ligase</fullName>
        <ecNumber evidence="10">6.1.1.6</ecNumber>
    </recommendedName>
    <alternativeName>
        <fullName evidence="10">Lysyl-tRNA synthetase</fullName>
        <shortName evidence="10">LysRS</shortName>
    </alternativeName>
</protein>
<keyword evidence="8 10" id="KW-0030">Aminoacyl-tRNA synthetase</keyword>
<dbReference type="Proteomes" id="UP000048949">
    <property type="component" value="Unassembled WGS sequence"/>
</dbReference>
<proteinExistence type="inferred from homology"/>
<evidence type="ECO:0000256" key="7">
    <source>
        <dbReference type="ARBA" id="ARBA00022917"/>
    </source>
</evidence>
<keyword evidence="4 10" id="KW-0436">Ligase</keyword>
<dbReference type="HAMAP" id="MF_00177">
    <property type="entry name" value="Lys_tRNA_synth_class1"/>
    <property type="match status" value="1"/>
</dbReference>
<accession>A0A0U1NLF7</accession>
<dbReference type="GO" id="GO:0005524">
    <property type="term" value="F:ATP binding"/>
    <property type="evidence" value="ECO:0007669"/>
    <property type="project" value="UniProtKB-UniRule"/>
</dbReference>
<dbReference type="EMBL" id="CVQV01000006">
    <property type="protein sequence ID" value="CRK75555.1"/>
    <property type="molecule type" value="Genomic_DNA"/>
</dbReference>
<evidence type="ECO:0000256" key="5">
    <source>
        <dbReference type="ARBA" id="ARBA00022741"/>
    </source>
</evidence>
<dbReference type="NCBIfam" id="NF001968">
    <property type="entry name" value="PRK00750.1-2"/>
    <property type="match status" value="1"/>
</dbReference>
<gene>
    <name evidence="10 11" type="primary">lysS</name>
    <name evidence="11" type="ORF">NIG5292_01604</name>
</gene>
<keyword evidence="7 10" id="KW-0648">Protein biosynthesis</keyword>
<dbReference type="GO" id="GO:0004824">
    <property type="term" value="F:lysine-tRNA ligase activity"/>
    <property type="evidence" value="ECO:0007669"/>
    <property type="project" value="UniProtKB-UniRule"/>
</dbReference>
<dbReference type="SUPFAM" id="SSF48163">
    <property type="entry name" value="An anticodon-binding domain of class I aminoacyl-tRNA synthetases"/>
    <property type="match status" value="1"/>
</dbReference>
<feature type="short sequence motif" description="'KMSKS' region" evidence="10">
    <location>
        <begin position="290"/>
        <end position="294"/>
    </location>
</feature>
<evidence type="ECO:0000313" key="12">
    <source>
        <dbReference type="Proteomes" id="UP000048949"/>
    </source>
</evidence>
<dbReference type="AlphaFoldDB" id="A0A0U1NLF7"/>
<dbReference type="GO" id="GO:0006430">
    <property type="term" value="P:lysyl-tRNA aminoacylation"/>
    <property type="evidence" value="ECO:0007669"/>
    <property type="project" value="UniProtKB-UniRule"/>
</dbReference>
<dbReference type="InterPro" id="IPR001412">
    <property type="entry name" value="aa-tRNA-synth_I_CS"/>
</dbReference>
<comment type="similarity">
    <text evidence="2 10">Belongs to the class-I aminoacyl-tRNA synthetase family.</text>
</comment>
<dbReference type="GO" id="GO:0000049">
    <property type="term" value="F:tRNA binding"/>
    <property type="evidence" value="ECO:0007669"/>
    <property type="project" value="InterPro"/>
</dbReference>
<dbReference type="Pfam" id="PF01921">
    <property type="entry name" value="tRNA-synt_1f"/>
    <property type="match status" value="1"/>
</dbReference>
<evidence type="ECO:0000256" key="1">
    <source>
        <dbReference type="ARBA" id="ARBA00004496"/>
    </source>
</evidence>
<comment type="subcellular location">
    <subcellularLocation>
        <location evidence="1 10">Cytoplasm</location>
    </subcellularLocation>
</comment>
<dbReference type="InterPro" id="IPR008925">
    <property type="entry name" value="aa_tRNA-synth_I_cd-bd_sf"/>
</dbReference>
<dbReference type="InterPro" id="IPR020751">
    <property type="entry name" value="aa-tRNA-synth_I_codon-bd_sub2"/>
</dbReference>
<evidence type="ECO:0000256" key="10">
    <source>
        <dbReference type="HAMAP-Rule" id="MF_00177"/>
    </source>
</evidence>
<feature type="binding site" evidence="10">
    <location>
        <position position="293"/>
    </location>
    <ligand>
        <name>ATP</name>
        <dbReference type="ChEBI" id="CHEBI:30616"/>
    </ligand>
</feature>
<dbReference type="GO" id="GO:0005737">
    <property type="term" value="C:cytoplasm"/>
    <property type="evidence" value="ECO:0007669"/>
    <property type="project" value="UniProtKB-SubCell"/>
</dbReference>
<evidence type="ECO:0000256" key="6">
    <source>
        <dbReference type="ARBA" id="ARBA00022840"/>
    </source>
</evidence>
<name>A0A0U1NLF7_9RHOB</name>
<evidence type="ECO:0000256" key="3">
    <source>
        <dbReference type="ARBA" id="ARBA00022490"/>
    </source>
</evidence>
<evidence type="ECO:0000313" key="11">
    <source>
        <dbReference type="EMBL" id="CRK75555.1"/>
    </source>
</evidence>
<organism evidence="11 12">
    <name type="scientific">Nereida ignava</name>
    <dbReference type="NCBI Taxonomy" id="282199"/>
    <lineage>
        <taxon>Bacteria</taxon>
        <taxon>Pseudomonadati</taxon>
        <taxon>Pseudomonadota</taxon>
        <taxon>Alphaproteobacteria</taxon>
        <taxon>Rhodobacterales</taxon>
        <taxon>Roseobacteraceae</taxon>
        <taxon>Nereida</taxon>
    </lineage>
</organism>
<keyword evidence="12" id="KW-1185">Reference proteome</keyword>